<gene>
    <name evidence="3 4" type="primary">MEIKIN</name>
</gene>
<dbReference type="RefSeq" id="XP_072846274.1">
    <property type="nucleotide sequence ID" value="XM_072990173.1"/>
</dbReference>
<feature type="region of interest" description="Disordered" evidence="1">
    <location>
        <begin position="98"/>
        <end position="126"/>
    </location>
</feature>
<protein>
    <submittedName>
        <fullName evidence="3 4">Meiosis-specific kinetochore protein isoform X1</fullName>
    </submittedName>
</protein>
<evidence type="ECO:0000313" key="4">
    <source>
        <dbReference type="RefSeq" id="XP_072846274.1"/>
    </source>
</evidence>
<feature type="region of interest" description="Disordered" evidence="1">
    <location>
        <begin position="481"/>
        <end position="503"/>
    </location>
</feature>
<evidence type="ECO:0000313" key="2">
    <source>
        <dbReference type="Proteomes" id="UP001652642"/>
    </source>
</evidence>
<sequence length="503" mass="55304">MDWIKLRSYSRKSRAQKNVHCASPLPAVPASAGRMKAKAKGRTDAYVKRKIGNVIKKSLPKIREISEVTQMDCFSVEQSVELNCNENRTMEMNKNVKEMDTTPLKDSLTLNSASRKSLRNNETTSGMTLPTGISDFLLDCLDADSTVSYSTECSDDTSIYSSPEILRDERSLEESSASPQGPRLGGKNSTLLDTSKAINIDKMQQLPNLSNISGGQDWTITRPSKQKLHSGLRSASAIVAGKQVHKILPAKELASGSPSPGASLLLPNQNTQLDDQSPKKTKCKKKVKFKGMLENTSTSTVLPNSSGKSKSNAACGITVEMLVSEQPGANMEISSRAVNPGKNKALLTSTAFLQPEDLELDLSSVHKVSLSEDVLPNSCSLFVNSEEIVPSSLSPERHIQQFSHRCSPHRTYDPTARMSGPVPHVWVHSRGDRFRTHHLPPRTLPPYLCNLPEICSIVKASPEYRPLKVLQRPLNRKALFFPPGSTEGKKKKGKKRTENFSLL</sequence>
<dbReference type="Proteomes" id="UP001652642">
    <property type="component" value="Chromosome 2"/>
</dbReference>
<evidence type="ECO:0000256" key="1">
    <source>
        <dbReference type="SAM" id="MobiDB-lite"/>
    </source>
</evidence>
<dbReference type="GeneID" id="110086683"/>
<dbReference type="RefSeq" id="XP_072846273.1">
    <property type="nucleotide sequence ID" value="XM_072990172.1"/>
</dbReference>
<proteinExistence type="predicted"/>
<organism evidence="2 3">
    <name type="scientific">Pogona vitticeps</name>
    <name type="common">central bearded dragon</name>
    <dbReference type="NCBI Taxonomy" id="103695"/>
    <lineage>
        <taxon>Eukaryota</taxon>
        <taxon>Metazoa</taxon>
        <taxon>Chordata</taxon>
        <taxon>Craniata</taxon>
        <taxon>Vertebrata</taxon>
        <taxon>Euteleostomi</taxon>
        <taxon>Lepidosauria</taxon>
        <taxon>Squamata</taxon>
        <taxon>Bifurcata</taxon>
        <taxon>Unidentata</taxon>
        <taxon>Episquamata</taxon>
        <taxon>Toxicofera</taxon>
        <taxon>Iguania</taxon>
        <taxon>Acrodonta</taxon>
        <taxon>Agamidae</taxon>
        <taxon>Amphibolurinae</taxon>
        <taxon>Pogona</taxon>
    </lineage>
</organism>
<evidence type="ECO:0000313" key="3">
    <source>
        <dbReference type="RefSeq" id="XP_072846273.1"/>
    </source>
</evidence>
<dbReference type="PANTHER" id="PTHR38006:SF1">
    <property type="entry name" value="MEIOSIS-SPECIFIC KINETOCHORE PROTEIN"/>
    <property type="match status" value="1"/>
</dbReference>
<reference evidence="2 3" key="1">
    <citation type="submission" date="2025-05" db="UniProtKB">
        <authorList>
            <consortium name="RefSeq"/>
        </authorList>
    </citation>
    <scope>NUCLEOTIDE SEQUENCE [LARGE SCALE GENOMIC DNA]</scope>
</reference>
<feature type="compositionally biased region" description="Polar residues" evidence="1">
    <location>
        <begin position="108"/>
        <end position="126"/>
    </location>
</feature>
<name>A0ABM5FLI8_9SAUR</name>
<accession>A0ABM5FLI8</accession>
<dbReference type="PANTHER" id="PTHR38006">
    <property type="entry name" value="MEIOSIS-SPECIFIC KINETOCHORE PROTEIN"/>
    <property type="match status" value="1"/>
</dbReference>
<feature type="region of interest" description="Disordered" evidence="1">
    <location>
        <begin position="168"/>
        <end position="190"/>
    </location>
</feature>
<keyword evidence="2" id="KW-1185">Reference proteome</keyword>
<dbReference type="InterPro" id="IPR034545">
    <property type="entry name" value="Meikin"/>
</dbReference>